<keyword evidence="3 4" id="KW-0326">Glycosidase</keyword>
<name>A0AAX2H282_9FLAO</name>
<dbReference type="InterPro" id="IPR032313">
    <property type="entry name" value="DUF4980"/>
</dbReference>
<reference evidence="9 10" key="1">
    <citation type="submission" date="2017-06" db="EMBL/GenBank/DDBJ databases">
        <authorList>
            <consortium name="Pathogen Informatics"/>
        </authorList>
    </citation>
    <scope>NUCLEOTIDE SEQUENCE [LARGE SCALE GENOMIC DNA]</scope>
    <source>
        <strain evidence="9 10">NCTC12947</strain>
    </source>
</reference>
<evidence type="ECO:0000256" key="3">
    <source>
        <dbReference type="ARBA" id="ARBA00023295"/>
    </source>
</evidence>
<accession>A0AAX2H282</accession>
<dbReference type="PROSITE" id="PS51257">
    <property type="entry name" value="PROKAR_LIPOPROTEIN"/>
    <property type="match status" value="1"/>
</dbReference>
<protein>
    <submittedName>
        <fullName evidence="9">Levanase</fullName>
        <ecNumber evidence="9">3.2.1.80</ecNumber>
    </submittedName>
</protein>
<keyword evidence="2 4" id="KW-0378">Hydrolase</keyword>
<evidence type="ECO:0000313" key="9">
    <source>
        <dbReference type="EMBL" id="SNV16997.1"/>
    </source>
</evidence>
<dbReference type="GO" id="GO:0051669">
    <property type="term" value="F:fructan beta-fructosidase activity"/>
    <property type="evidence" value="ECO:0007669"/>
    <property type="project" value="UniProtKB-EC"/>
</dbReference>
<evidence type="ECO:0000259" key="7">
    <source>
        <dbReference type="Pfam" id="PF08244"/>
    </source>
</evidence>
<feature type="chain" id="PRO_5043399202" evidence="5">
    <location>
        <begin position="25"/>
        <end position="740"/>
    </location>
</feature>
<dbReference type="Pfam" id="PF08244">
    <property type="entry name" value="Glyco_hydro_32C"/>
    <property type="match status" value="1"/>
</dbReference>
<dbReference type="InterPro" id="IPR023296">
    <property type="entry name" value="Glyco_hydro_beta-prop_sf"/>
</dbReference>
<dbReference type="PANTHER" id="PTHR42800">
    <property type="entry name" value="EXOINULINASE INUD (AFU_ORTHOLOGUE AFUA_5G00480)"/>
    <property type="match status" value="1"/>
</dbReference>
<proteinExistence type="inferred from homology"/>
<dbReference type="Pfam" id="PF16352">
    <property type="entry name" value="DUF4980"/>
    <property type="match status" value="1"/>
</dbReference>
<evidence type="ECO:0000313" key="10">
    <source>
        <dbReference type="Proteomes" id="UP000215539"/>
    </source>
</evidence>
<dbReference type="GO" id="GO:0004575">
    <property type="term" value="F:sucrose alpha-glucosidase activity"/>
    <property type="evidence" value="ECO:0007669"/>
    <property type="project" value="TreeGrafter"/>
</dbReference>
<dbReference type="InterPro" id="IPR013320">
    <property type="entry name" value="ConA-like_dom_sf"/>
</dbReference>
<dbReference type="SMART" id="SM00640">
    <property type="entry name" value="Glyco_32"/>
    <property type="match status" value="1"/>
</dbReference>
<dbReference type="AlphaFoldDB" id="A0AAX2H282"/>
<dbReference type="InterPro" id="IPR018053">
    <property type="entry name" value="Glyco_hydro_32_AS"/>
</dbReference>
<dbReference type="EMBL" id="LT906449">
    <property type="protein sequence ID" value="SNV16997.1"/>
    <property type="molecule type" value="Genomic_DNA"/>
</dbReference>
<evidence type="ECO:0000259" key="6">
    <source>
        <dbReference type="Pfam" id="PF00251"/>
    </source>
</evidence>
<dbReference type="GO" id="GO:0005987">
    <property type="term" value="P:sucrose catabolic process"/>
    <property type="evidence" value="ECO:0007669"/>
    <property type="project" value="TreeGrafter"/>
</dbReference>
<comment type="similarity">
    <text evidence="1 4">Belongs to the glycosyl hydrolase 32 family.</text>
</comment>
<feature type="domain" description="DUF4980" evidence="8">
    <location>
        <begin position="186"/>
        <end position="278"/>
    </location>
</feature>
<organism evidence="9 10">
    <name type="scientific">Capnocytophaga haemolytica</name>
    <dbReference type="NCBI Taxonomy" id="45243"/>
    <lineage>
        <taxon>Bacteria</taxon>
        <taxon>Pseudomonadati</taxon>
        <taxon>Bacteroidota</taxon>
        <taxon>Flavobacteriia</taxon>
        <taxon>Flavobacteriales</taxon>
        <taxon>Flavobacteriaceae</taxon>
        <taxon>Capnocytophaga</taxon>
    </lineage>
</organism>
<dbReference type="InterPro" id="IPR001362">
    <property type="entry name" value="Glyco_hydro_32"/>
</dbReference>
<feature type="domain" description="Glycosyl hydrolase family 32 N-terminal" evidence="6">
    <location>
        <begin position="279"/>
        <end position="576"/>
    </location>
</feature>
<dbReference type="InterPro" id="IPR013148">
    <property type="entry name" value="Glyco_hydro_32_N"/>
</dbReference>
<dbReference type="InterPro" id="IPR013189">
    <property type="entry name" value="Glyco_hydro_32_C"/>
</dbReference>
<evidence type="ECO:0000256" key="1">
    <source>
        <dbReference type="ARBA" id="ARBA00009902"/>
    </source>
</evidence>
<dbReference type="EC" id="3.2.1.80" evidence="9"/>
<keyword evidence="5" id="KW-0732">Signal</keyword>
<dbReference type="SUPFAM" id="SSF49899">
    <property type="entry name" value="Concanavalin A-like lectins/glucanases"/>
    <property type="match status" value="1"/>
</dbReference>
<dbReference type="PROSITE" id="PS00609">
    <property type="entry name" value="GLYCOSYL_HYDROL_F32"/>
    <property type="match status" value="1"/>
</dbReference>
<evidence type="ECO:0000256" key="4">
    <source>
        <dbReference type="RuleBase" id="RU362110"/>
    </source>
</evidence>
<feature type="signal peptide" evidence="5">
    <location>
        <begin position="1"/>
        <end position="24"/>
    </location>
</feature>
<dbReference type="Gene3D" id="2.115.10.20">
    <property type="entry name" value="Glycosyl hydrolase domain, family 43"/>
    <property type="match status" value="1"/>
</dbReference>
<evidence type="ECO:0000259" key="8">
    <source>
        <dbReference type="Pfam" id="PF16352"/>
    </source>
</evidence>
<dbReference type="Proteomes" id="UP000215539">
    <property type="component" value="Chromosome 1"/>
</dbReference>
<dbReference type="PANTHER" id="PTHR42800:SF1">
    <property type="entry name" value="EXOINULINASE INUD (AFU_ORTHOLOGUE AFUA_5G00480)"/>
    <property type="match status" value="1"/>
</dbReference>
<dbReference type="SUPFAM" id="SSF75005">
    <property type="entry name" value="Arabinanase/levansucrase/invertase"/>
    <property type="match status" value="1"/>
</dbReference>
<dbReference type="GO" id="GO:0005737">
    <property type="term" value="C:cytoplasm"/>
    <property type="evidence" value="ECO:0007669"/>
    <property type="project" value="TreeGrafter"/>
</dbReference>
<dbReference type="RefSeq" id="WP_082752984.1">
    <property type="nucleotide sequence ID" value="NZ_CP014227.1"/>
</dbReference>
<sequence>MKRFTYTKSLVAVGAIALAVGCNSSGDLLIDDFESGTFAQWKVEGDAFGDKPSTGAYAGQQPVSGFEGKYLANSFNNGDDSRGVLTSKDFTIERDYINFLVGGGTADDLYAELIVEGKSIYRSRSLFESETLQWMSWDVKQYRGKKAQIRIVDNQRGGWGHILIDQIEQGNKQKSLYMTDYTKEFNAEKKFLLLPIEDAAPEAKIQLIADGKPIGEPINVRLAQSKTNYWVPIPIEAYKGKKIGLKFAVVKSDDLFLKEIKQSDTYDFNYNEAFRPIYHFTPQYGWMNDPNGMVYLDGTYHLFYQYNPYGARWGNMHWGHAVSRDLVHYQYEPIALFPDKLGAIFSGSAVIDNDNTAGFGKGAMVAIFTSAGEKQQQSIAYSLDGGKTFTKYEHNPVLTDPKFIDFRDPKVFWHAPSKQWVLSLATTQTITFYGSKNLKEWTRLSEFGENIGDHGGVWECPDLFPLTYKGKTKWVLFVSINPGGPNGGSATQYFIGDFDGRTFTPDPLAYPLWIDYGRDNYAGVTWSNVPQSDGRRLFLGWMNNWDYANDIPPVNFRGAMTVARELTLADNGEHLVVANYPVKELTSLRRDTNSIGTKEANPSLEVTPLLAKNDGAYELEFTLKPDAETQNFNFTLENDKGEKLTFAFDVVNKTLSVDRSHSGAKFNDNFSQNAIKAPLTKKESYKIRLLVDVASTELFVNGGELVLTNTVFPSSPYNKLRFATDKGKVTAQNITVYNLK</sequence>
<dbReference type="CDD" id="cd18622">
    <property type="entry name" value="GH32_Inu-like"/>
    <property type="match status" value="1"/>
</dbReference>
<evidence type="ECO:0000256" key="5">
    <source>
        <dbReference type="SAM" id="SignalP"/>
    </source>
</evidence>
<gene>
    <name evidence="9" type="primary">sacC</name>
    <name evidence="9" type="ORF">SAMEA44541418_02433</name>
</gene>
<dbReference type="Gene3D" id="2.60.120.560">
    <property type="entry name" value="Exo-inulinase, domain 1"/>
    <property type="match status" value="1"/>
</dbReference>
<feature type="domain" description="Glycosyl hydrolase family 32 C-terminal" evidence="7">
    <location>
        <begin position="584"/>
        <end position="737"/>
    </location>
</feature>
<evidence type="ECO:0000256" key="2">
    <source>
        <dbReference type="ARBA" id="ARBA00022801"/>
    </source>
</evidence>
<dbReference type="Pfam" id="PF00251">
    <property type="entry name" value="Glyco_hydro_32N"/>
    <property type="match status" value="1"/>
</dbReference>